<evidence type="ECO:0000313" key="3">
    <source>
        <dbReference type="Proteomes" id="UP001140949"/>
    </source>
</evidence>
<sequence length="161" mass="18217">MCVNLCITLPLFVFRQCDEFSDWAGCPDTRRSTSGYCVYFGTNLVSWQSRKQPTVSRSSTEAEYKAMAAVVSELLWISYILRDLGIPLSSAFKVHCDNISAHHIARNPVYHARTEQIEIDYHFVRDLISAGKLSLVYVPTEEQVVDLFTKGLHTSIVIVPN</sequence>
<dbReference type="SUPFAM" id="SSF56672">
    <property type="entry name" value="DNA/RNA polymerases"/>
    <property type="match status" value="1"/>
</dbReference>
<proteinExistence type="predicted"/>
<accession>A0AAX6DV06</accession>
<keyword evidence="3" id="KW-1185">Reference proteome</keyword>
<comment type="caution">
    <text evidence="2">The sequence shown here is derived from an EMBL/GenBank/DDBJ whole genome shotgun (WGS) entry which is preliminary data.</text>
</comment>
<feature type="signal peptide" evidence="1">
    <location>
        <begin position="1"/>
        <end position="17"/>
    </location>
</feature>
<dbReference type="AlphaFoldDB" id="A0AAX6DV06"/>
<keyword evidence="1" id="KW-0732">Signal</keyword>
<dbReference type="CDD" id="cd09272">
    <property type="entry name" value="RNase_HI_RT_Ty1"/>
    <property type="match status" value="1"/>
</dbReference>
<dbReference type="EMBL" id="JANAVB010041816">
    <property type="protein sequence ID" value="KAJ6795652.1"/>
    <property type="molecule type" value="Genomic_DNA"/>
</dbReference>
<reference evidence="2" key="2">
    <citation type="submission" date="2023-04" db="EMBL/GenBank/DDBJ databases">
        <authorList>
            <person name="Bruccoleri R.E."/>
            <person name="Oakeley E.J."/>
            <person name="Faust A.-M."/>
            <person name="Dessus-Babus S."/>
            <person name="Altorfer M."/>
            <person name="Burckhardt D."/>
            <person name="Oertli M."/>
            <person name="Naumann U."/>
            <person name="Petersen F."/>
            <person name="Wong J."/>
        </authorList>
    </citation>
    <scope>NUCLEOTIDE SEQUENCE</scope>
    <source>
        <strain evidence="2">GSM-AAB239-AS_SAM_17_03QT</strain>
        <tissue evidence="2">Leaf</tissue>
    </source>
</reference>
<gene>
    <name evidence="2" type="ORF">M6B38_225795</name>
</gene>
<dbReference type="PANTHER" id="PTHR11439:SF470">
    <property type="entry name" value="CYSTEINE-RICH RLK (RECEPTOR-LIKE PROTEIN KINASE) 8"/>
    <property type="match status" value="1"/>
</dbReference>
<evidence type="ECO:0000256" key="1">
    <source>
        <dbReference type="SAM" id="SignalP"/>
    </source>
</evidence>
<dbReference type="InterPro" id="IPR043502">
    <property type="entry name" value="DNA/RNA_pol_sf"/>
</dbReference>
<name>A0AAX6DV06_IRIPA</name>
<organism evidence="2 3">
    <name type="scientific">Iris pallida</name>
    <name type="common">Sweet iris</name>
    <dbReference type="NCBI Taxonomy" id="29817"/>
    <lineage>
        <taxon>Eukaryota</taxon>
        <taxon>Viridiplantae</taxon>
        <taxon>Streptophyta</taxon>
        <taxon>Embryophyta</taxon>
        <taxon>Tracheophyta</taxon>
        <taxon>Spermatophyta</taxon>
        <taxon>Magnoliopsida</taxon>
        <taxon>Liliopsida</taxon>
        <taxon>Asparagales</taxon>
        <taxon>Iridaceae</taxon>
        <taxon>Iridoideae</taxon>
        <taxon>Irideae</taxon>
        <taxon>Iris</taxon>
    </lineage>
</organism>
<dbReference type="Proteomes" id="UP001140949">
    <property type="component" value="Unassembled WGS sequence"/>
</dbReference>
<feature type="chain" id="PRO_5043702343" evidence="1">
    <location>
        <begin position="18"/>
        <end position="161"/>
    </location>
</feature>
<reference evidence="2" key="1">
    <citation type="journal article" date="2023" name="GigaByte">
        <title>Genome assembly of the bearded iris, Iris pallida Lam.</title>
        <authorList>
            <person name="Bruccoleri R.E."/>
            <person name="Oakeley E.J."/>
            <person name="Faust A.M.E."/>
            <person name="Altorfer M."/>
            <person name="Dessus-Babus S."/>
            <person name="Burckhardt D."/>
            <person name="Oertli M."/>
            <person name="Naumann U."/>
            <person name="Petersen F."/>
            <person name="Wong J."/>
        </authorList>
    </citation>
    <scope>NUCLEOTIDE SEQUENCE</scope>
    <source>
        <strain evidence="2">GSM-AAB239-AS_SAM_17_03QT</strain>
    </source>
</reference>
<dbReference type="PANTHER" id="PTHR11439">
    <property type="entry name" value="GAG-POL-RELATED RETROTRANSPOSON"/>
    <property type="match status" value="1"/>
</dbReference>
<evidence type="ECO:0000313" key="2">
    <source>
        <dbReference type="EMBL" id="KAJ6795652.1"/>
    </source>
</evidence>
<protein>
    <submittedName>
        <fullName evidence="2">Uncharacterized protein</fullName>
    </submittedName>
</protein>